<keyword evidence="7" id="KW-0949">S-adenosyl-L-methionine</keyword>
<evidence type="ECO:0000256" key="2">
    <source>
        <dbReference type="ARBA" id="ARBA00004496"/>
    </source>
</evidence>
<dbReference type="GO" id="GO:0018064">
    <property type="term" value="F:protein-L-histidine N-tele-methyltransferase activity"/>
    <property type="evidence" value="ECO:0007669"/>
    <property type="project" value="UniProtKB-EC"/>
</dbReference>
<evidence type="ECO:0000256" key="10">
    <source>
        <dbReference type="SAM" id="MobiDB-lite"/>
    </source>
</evidence>
<dbReference type="RefSeq" id="XP_007732247.1">
    <property type="nucleotide sequence ID" value="XM_007734057.1"/>
</dbReference>
<dbReference type="EMBL" id="AMGY01000003">
    <property type="protein sequence ID" value="EXJ86968.1"/>
    <property type="molecule type" value="Genomic_DNA"/>
</dbReference>
<evidence type="ECO:0000256" key="1">
    <source>
        <dbReference type="ARBA" id="ARBA00004123"/>
    </source>
</evidence>
<evidence type="ECO:0000256" key="8">
    <source>
        <dbReference type="ARBA" id="ARBA00023242"/>
    </source>
</evidence>
<comment type="caution">
    <text evidence="11">The sequence shown here is derived from an EMBL/GenBank/DDBJ whole genome shotgun (WGS) entry which is preliminary data.</text>
</comment>
<dbReference type="AlphaFoldDB" id="W9Y3A5"/>
<dbReference type="PANTHER" id="PTHR14614:SF39">
    <property type="entry name" value="HISTIDINE PROTEIN METHYLTRANSFERASE 1 HOMOLOG"/>
    <property type="match status" value="1"/>
</dbReference>
<feature type="region of interest" description="Disordered" evidence="10">
    <location>
        <begin position="250"/>
        <end position="270"/>
    </location>
</feature>
<evidence type="ECO:0000313" key="11">
    <source>
        <dbReference type="EMBL" id="EXJ86968.1"/>
    </source>
</evidence>
<evidence type="ECO:0000256" key="6">
    <source>
        <dbReference type="ARBA" id="ARBA00022679"/>
    </source>
</evidence>
<accession>W9Y3A5</accession>
<dbReference type="Proteomes" id="UP000019478">
    <property type="component" value="Unassembled WGS sequence"/>
</dbReference>
<evidence type="ECO:0000256" key="9">
    <source>
        <dbReference type="ARBA" id="ARBA00038126"/>
    </source>
</evidence>
<protein>
    <recommendedName>
        <fullName evidence="3">protein-histidine N-methyltransferase</fullName>
        <ecNumber evidence="3">2.1.1.85</ecNumber>
    </recommendedName>
</protein>
<dbReference type="Gene3D" id="3.40.50.150">
    <property type="entry name" value="Vaccinia Virus protein VP39"/>
    <property type="match status" value="1"/>
</dbReference>
<keyword evidence="5" id="KW-0489">Methyltransferase</keyword>
<keyword evidence="4" id="KW-0963">Cytoplasm</keyword>
<reference evidence="11 12" key="1">
    <citation type="submission" date="2013-03" db="EMBL/GenBank/DDBJ databases">
        <title>The Genome Sequence of Capronia epimyces CBS 606.96.</title>
        <authorList>
            <consortium name="The Broad Institute Genomics Platform"/>
            <person name="Cuomo C."/>
            <person name="de Hoog S."/>
            <person name="Gorbushina A."/>
            <person name="Walker B."/>
            <person name="Young S.K."/>
            <person name="Zeng Q."/>
            <person name="Gargeya S."/>
            <person name="Fitzgerald M."/>
            <person name="Haas B."/>
            <person name="Abouelleil A."/>
            <person name="Allen A.W."/>
            <person name="Alvarado L."/>
            <person name="Arachchi H.M."/>
            <person name="Berlin A.M."/>
            <person name="Chapman S.B."/>
            <person name="Gainer-Dewar J."/>
            <person name="Goldberg J."/>
            <person name="Griggs A."/>
            <person name="Gujja S."/>
            <person name="Hansen M."/>
            <person name="Howarth C."/>
            <person name="Imamovic A."/>
            <person name="Ireland A."/>
            <person name="Larimer J."/>
            <person name="McCowan C."/>
            <person name="Murphy C."/>
            <person name="Pearson M."/>
            <person name="Poon T.W."/>
            <person name="Priest M."/>
            <person name="Roberts A."/>
            <person name="Saif S."/>
            <person name="Shea T."/>
            <person name="Sisk P."/>
            <person name="Sykes S."/>
            <person name="Wortman J."/>
            <person name="Nusbaum C."/>
            <person name="Birren B."/>
        </authorList>
    </citation>
    <scope>NUCLEOTIDE SEQUENCE [LARGE SCALE GENOMIC DNA]</scope>
    <source>
        <strain evidence="11 12">CBS 606.96</strain>
    </source>
</reference>
<dbReference type="GeneID" id="19168047"/>
<evidence type="ECO:0000313" key="12">
    <source>
        <dbReference type="Proteomes" id="UP000019478"/>
    </source>
</evidence>
<dbReference type="GO" id="GO:0005737">
    <property type="term" value="C:cytoplasm"/>
    <property type="evidence" value="ECO:0007669"/>
    <property type="project" value="UniProtKB-SubCell"/>
</dbReference>
<dbReference type="GO" id="GO:0005634">
    <property type="term" value="C:nucleus"/>
    <property type="evidence" value="ECO:0007669"/>
    <property type="project" value="UniProtKB-SubCell"/>
</dbReference>
<dbReference type="eggNOG" id="KOG2920">
    <property type="taxonomic scope" value="Eukaryota"/>
</dbReference>
<dbReference type="PANTHER" id="PTHR14614">
    <property type="entry name" value="HEPATOCELLULAR CARCINOMA-ASSOCIATED ANTIGEN"/>
    <property type="match status" value="1"/>
</dbReference>
<dbReference type="OrthoDB" id="1723750at2759"/>
<evidence type="ECO:0000256" key="3">
    <source>
        <dbReference type="ARBA" id="ARBA00012533"/>
    </source>
</evidence>
<sequence length="406" mass="44361">MSFSFGFSGDDIDDEGGIHDQDTLVGDISKYSIADANHEESHTIEPRRHSLTELLASLPSQISYNTLTIPAPTPPTALADSEYEHAPSSTSIHTQSDSIQVMRRSLFDIRAQLMAEADPETHDDEADTMLAGLENGDLTSGIYEGGFKTWECALDLASLVGTQLVDLDANQDWQVIELGAGSAIPSLALLRAFLTRTGRQSRDGNSTAGDAQQLAHFKFTLCDYNEEVLRLCTAPNVLLNYHYHNLPSEHDASRSGFRPDGPGPEEEGELDVEDLGGAEAFVSETLQDMHARRLSFAFLSGGWGESFLDLIPSPKPERPTNLLILASETIYSPSSSKIFVDNLLRLLRRHRRGTAKAWVAAKKVYFGVGGGVDEFVADIEHRGGRSKILLETKDTGVGRVVMEVTI</sequence>
<dbReference type="HOGENOM" id="CLU_038704_1_0_1"/>
<evidence type="ECO:0000256" key="5">
    <source>
        <dbReference type="ARBA" id="ARBA00022603"/>
    </source>
</evidence>
<keyword evidence="8" id="KW-0539">Nucleus</keyword>
<keyword evidence="12" id="KW-1185">Reference proteome</keyword>
<dbReference type="STRING" id="1182542.W9Y3A5"/>
<evidence type="ECO:0000256" key="4">
    <source>
        <dbReference type="ARBA" id="ARBA00022490"/>
    </source>
</evidence>
<dbReference type="InterPro" id="IPR019410">
    <property type="entry name" value="Methyltransf_16"/>
</dbReference>
<keyword evidence="6" id="KW-0808">Transferase</keyword>
<dbReference type="InterPro" id="IPR029063">
    <property type="entry name" value="SAM-dependent_MTases_sf"/>
</dbReference>
<proteinExistence type="inferred from homology"/>
<dbReference type="GO" id="GO:0032259">
    <property type="term" value="P:methylation"/>
    <property type="evidence" value="ECO:0007669"/>
    <property type="project" value="UniProtKB-KW"/>
</dbReference>
<evidence type="ECO:0000256" key="7">
    <source>
        <dbReference type="ARBA" id="ARBA00022691"/>
    </source>
</evidence>
<comment type="similarity">
    <text evidence="9">Belongs to the methyltransferase superfamily. METTL18 family.</text>
</comment>
<organism evidence="11 12">
    <name type="scientific">Capronia epimyces CBS 606.96</name>
    <dbReference type="NCBI Taxonomy" id="1182542"/>
    <lineage>
        <taxon>Eukaryota</taxon>
        <taxon>Fungi</taxon>
        <taxon>Dikarya</taxon>
        <taxon>Ascomycota</taxon>
        <taxon>Pezizomycotina</taxon>
        <taxon>Eurotiomycetes</taxon>
        <taxon>Chaetothyriomycetidae</taxon>
        <taxon>Chaetothyriales</taxon>
        <taxon>Herpotrichiellaceae</taxon>
        <taxon>Capronia</taxon>
    </lineage>
</organism>
<comment type="subcellular location">
    <subcellularLocation>
        <location evidence="2">Cytoplasm</location>
    </subcellularLocation>
    <subcellularLocation>
        <location evidence="1">Nucleus</location>
    </subcellularLocation>
</comment>
<dbReference type="EC" id="2.1.1.85" evidence="3"/>
<gene>
    <name evidence="11" type="ORF">A1O3_03922</name>
</gene>
<name>W9Y3A5_9EURO</name>